<keyword evidence="2" id="KW-0413">Isomerase</keyword>
<dbReference type="SUPFAM" id="SSF48208">
    <property type="entry name" value="Six-hairpin glycosidases"/>
    <property type="match status" value="1"/>
</dbReference>
<dbReference type="InterPro" id="IPR012341">
    <property type="entry name" value="6hp_glycosidase-like_sf"/>
</dbReference>
<dbReference type="InterPro" id="IPR008928">
    <property type="entry name" value="6-hairpin_glycosidase_sf"/>
</dbReference>
<dbReference type="AlphaFoldDB" id="A0A2U1ALS9"/>
<dbReference type="Proteomes" id="UP000245959">
    <property type="component" value="Unassembled WGS sequence"/>
</dbReference>
<evidence type="ECO:0000313" key="4">
    <source>
        <dbReference type="Proteomes" id="UP000245959"/>
    </source>
</evidence>
<evidence type="ECO:0000256" key="1">
    <source>
        <dbReference type="ARBA" id="ARBA00008558"/>
    </source>
</evidence>
<evidence type="ECO:0000256" key="2">
    <source>
        <dbReference type="ARBA" id="ARBA00023235"/>
    </source>
</evidence>
<comment type="caution">
    <text evidence="3">The sequence shown here is derived from an EMBL/GenBank/DDBJ whole genome shotgun (WGS) entry which is preliminary data.</text>
</comment>
<sequence>MTRAEQTAAFRRIITETLDTILERTGDRPFLDTKFDVIDGRDYAGAAEPAFRSGRTVYAWIQGRGLEALAGHLHAGFGDAGRIRAVLRRVSSRLERIRAANGGRMFFMMSPDGVFLNGDGTPRREPLPGDANYSDLFCAKGLLHAARALQDAALEREALAYLERTVAAIGELRFVTDQQPFDPANPVAARPGKVQQGPFMIALSGIAAAAELTGDVKWLDRGCRFLRRVLTLHVDHSRGEPELFEAVRPDGTPYREDGRLISDPGHALEFAGLALKFLAVLEKAGRPGSAAALHADRLLLARLLRRHFTLGFRPGPGGIVKSFDLIGRCTVNADMPWWSLPETIRAAAEAEAAGCGDFSDITGACAGALWNRFTNVEQHCFAYQTRDASGRPVRVIPAVPDLDPGYHTNLSLIDVLKLWGEL</sequence>
<evidence type="ECO:0000313" key="3">
    <source>
        <dbReference type="EMBL" id="PVY37297.1"/>
    </source>
</evidence>
<dbReference type="GO" id="GO:0005975">
    <property type="term" value="P:carbohydrate metabolic process"/>
    <property type="evidence" value="ECO:0007669"/>
    <property type="project" value="InterPro"/>
</dbReference>
<dbReference type="EMBL" id="QEKH01000031">
    <property type="protein sequence ID" value="PVY37297.1"/>
    <property type="molecule type" value="Genomic_DNA"/>
</dbReference>
<dbReference type="RefSeq" id="WP_116885348.1">
    <property type="nucleotide sequence ID" value="NZ_CABMMC010000024.1"/>
</dbReference>
<proteinExistence type="inferred from homology"/>
<name>A0A2U1ALS9_9BACT</name>
<dbReference type="Gene3D" id="1.50.10.10">
    <property type="match status" value="1"/>
</dbReference>
<accession>A0A2U1ALS9</accession>
<dbReference type="InterPro" id="IPR010819">
    <property type="entry name" value="AGE/CE"/>
</dbReference>
<dbReference type="OrthoDB" id="7800341at2"/>
<keyword evidence="4" id="KW-1185">Reference proteome</keyword>
<gene>
    <name evidence="3" type="ORF">C8D82_13136</name>
</gene>
<dbReference type="GeneID" id="78296627"/>
<protein>
    <submittedName>
        <fullName evidence="3">N-acylglucosamine 2-epimerase</fullName>
    </submittedName>
</protein>
<comment type="similarity">
    <text evidence="1">Belongs to the N-acylglucosamine 2-epimerase family.</text>
</comment>
<dbReference type="Pfam" id="PF07221">
    <property type="entry name" value="GlcNAc_2-epim"/>
    <property type="match status" value="1"/>
</dbReference>
<reference evidence="3 4" key="1">
    <citation type="submission" date="2018-04" db="EMBL/GenBank/DDBJ databases">
        <title>Genomic Encyclopedia of Type Strains, Phase IV (KMG-IV): sequencing the most valuable type-strain genomes for metagenomic binning, comparative biology and taxonomic classification.</title>
        <authorList>
            <person name="Goeker M."/>
        </authorList>
    </citation>
    <scope>NUCLEOTIDE SEQUENCE [LARGE SCALE GENOMIC DNA]</scope>
    <source>
        <strain evidence="3 4">DSM 14823</strain>
    </source>
</reference>
<dbReference type="GO" id="GO:0016853">
    <property type="term" value="F:isomerase activity"/>
    <property type="evidence" value="ECO:0007669"/>
    <property type="project" value="UniProtKB-KW"/>
</dbReference>
<organism evidence="3 4">
    <name type="scientific">Victivallis vadensis</name>
    <dbReference type="NCBI Taxonomy" id="172901"/>
    <lineage>
        <taxon>Bacteria</taxon>
        <taxon>Pseudomonadati</taxon>
        <taxon>Lentisphaerota</taxon>
        <taxon>Lentisphaeria</taxon>
        <taxon>Victivallales</taxon>
        <taxon>Victivallaceae</taxon>
        <taxon>Victivallis</taxon>
    </lineage>
</organism>